<organism evidence="1 2">
    <name type="scientific">Agathobacter rectalis (strain ATCC 33656 / DSM 3377 / JCM 17463 / KCTC 5835 / VPI 0990)</name>
    <name type="common">Eubacterium rectale</name>
    <dbReference type="NCBI Taxonomy" id="515619"/>
    <lineage>
        <taxon>Bacteria</taxon>
        <taxon>Bacillati</taxon>
        <taxon>Bacillota</taxon>
        <taxon>Clostridia</taxon>
        <taxon>Lachnospirales</taxon>
        <taxon>Lachnospiraceae</taxon>
        <taxon>Agathobacter</taxon>
    </lineage>
</organism>
<reference evidence="1 2" key="1">
    <citation type="journal article" date="2009" name="Proc. Natl. Acad. Sci. U.S.A.">
        <title>Characterizing a model human gut microbiota composed of members of its two dominant bacterial phyla.</title>
        <authorList>
            <person name="Mahowald M.A."/>
            <person name="Rey F.E."/>
            <person name="Seedorf H."/>
            <person name="Turnbaugh P.J."/>
            <person name="Fulton R.S."/>
            <person name="Wollam A."/>
            <person name="Shah N."/>
            <person name="Wang C."/>
            <person name="Magrini V."/>
            <person name="Wilson R.K."/>
            <person name="Cantarel B.L."/>
            <person name="Coutinho P.M."/>
            <person name="Henrissat B."/>
            <person name="Crock L.W."/>
            <person name="Russell A."/>
            <person name="Verberkmoes N.C."/>
            <person name="Hettich R.L."/>
            <person name="Gordon J.I."/>
        </authorList>
    </citation>
    <scope>NUCLEOTIDE SEQUENCE [LARGE SCALE GENOMIC DNA]</scope>
    <source>
        <strain evidence="2">ATCC 33656 / DSM 3377 / JCM 17463 / KCTC 5835 / LMG 30912 / VPI 0990</strain>
    </source>
</reference>
<dbReference type="STRING" id="515619.EUBREC_2327"/>
<dbReference type="HOGENOM" id="CLU_2861079_0_0_9"/>
<dbReference type="KEGG" id="ere:EUBREC_2327"/>
<name>C4ZD98_AGARV</name>
<proteinExistence type="predicted"/>
<dbReference type="AlphaFoldDB" id="C4ZD98"/>
<accession>C4ZD98</accession>
<evidence type="ECO:0000313" key="1">
    <source>
        <dbReference type="EMBL" id="ACR76061.1"/>
    </source>
</evidence>
<gene>
    <name evidence="1" type="ordered locus">EUBREC_2327</name>
</gene>
<dbReference type="PaxDb" id="515619-EUBREC_2327"/>
<protein>
    <submittedName>
        <fullName evidence="1">Uncharacterized protein</fullName>
    </submittedName>
</protein>
<dbReference type="EMBL" id="CP001107">
    <property type="protein sequence ID" value="ACR76061.1"/>
    <property type="molecule type" value="Genomic_DNA"/>
</dbReference>
<sequence>MHSFLYSFKYFNICFIFSPFRFYVADYSFTIIDDFSHIYKKNDTLKNQYPAVLVSYISSYVYAS</sequence>
<dbReference type="Proteomes" id="UP000001477">
    <property type="component" value="Chromosome"/>
</dbReference>
<evidence type="ECO:0000313" key="2">
    <source>
        <dbReference type="Proteomes" id="UP000001477"/>
    </source>
</evidence>